<accession>A0ACC3D2H4</accession>
<comment type="caution">
    <text evidence="1">The sequence shown here is derived from an EMBL/GenBank/DDBJ whole genome shotgun (WGS) entry which is preliminary data.</text>
</comment>
<feature type="non-terminal residue" evidence="1">
    <location>
        <position position="1"/>
    </location>
</feature>
<organism evidence="1 2">
    <name type="scientific">Coniosporium uncinatum</name>
    <dbReference type="NCBI Taxonomy" id="93489"/>
    <lineage>
        <taxon>Eukaryota</taxon>
        <taxon>Fungi</taxon>
        <taxon>Dikarya</taxon>
        <taxon>Ascomycota</taxon>
        <taxon>Pezizomycotina</taxon>
        <taxon>Dothideomycetes</taxon>
        <taxon>Dothideomycetes incertae sedis</taxon>
        <taxon>Coniosporium</taxon>
    </lineage>
</organism>
<dbReference type="EMBL" id="JAWDJW010008283">
    <property type="protein sequence ID" value="KAK3060796.1"/>
    <property type="molecule type" value="Genomic_DNA"/>
</dbReference>
<proteinExistence type="predicted"/>
<protein>
    <submittedName>
        <fullName evidence="1">Uncharacterized protein</fullName>
    </submittedName>
</protein>
<keyword evidence="2" id="KW-1185">Reference proteome</keyword>
<reference evidence="1" key="1">
    <citation type="submission" date="2024-09" db="EMBL/GenBank/DDBJ databases">
        <title>Black Yeasts Isolated from many extreme environments.</title>
        <authorList>
            <person name="Coleine C."/>
            <person name="Stajich J.E."/>
            <person name="Selbmann L."/>
        </authorList>
    </citation>
    <scope>NUCLEOTIDE SEQUENCE</scope>
    <source>
        <strain evidence="1">CCFEE 5737</strain>
    </source>
</reference>
<evidence type="ECO:0000313" key="1">
    <source>
        <dbReference type="EMBL" id="KAK3060796.1"/>
    </source>
</evidence>
<dbReference type="Proteomes" id="UP001186974">
    <property type="component" value="Unassembled WGS sequence"/>
</dbReference>
<gene>
    <name evidence="1" type="ORF">LTS18_007662</name>
</gene>
<sequence length="135" mass="14925">TMYFADSPTKNVFAYDYDASTGSISNRRVFFHVDDENGVPDGHAPDEQGHIWQAIFGCGKVLRISPEGKVVAEVSLPTRCTSCPGFAGDDLYITSAEEEQPDDFPDSVKHQGNLFKCHVGVKGAKLYRFKFATKE</sequence>
<name>A0ACC3D2H4_9PEZI</name>
<evidence type="ECO:0000313" key="2">
    <source>
        <dbReference type="Proteomes" id="UP001186974"/>
    </source>
</evidence>